<keyword evidence="3" id="KW-1185">Reference proteome</keyword>
<name>A0A1R3KZB9_COCAP</name>
<proteinExistence type="predicted"/>
<comment type="caution">
    <text evidence="2">The sequence shown here is derived from an EMBL/GenBank/DDBJ whole genome shotgun (WGS) entry which is preliminary data.</text>
</comment>
<evidence type="ECO:0000313" key="3">
    <source>
        <dbReference type="Proteomes" id="UP000188268"/>
    </source>
</evidence>
<dbReference type="Proteomes" id="UP000188268">
    <property type="component" value="Unassembled WGS sequence"/>
</dbReference>
<gene>
    <name evidence="2" type="ORF">CCACVL1_00014</name>
</gene>
<feature type="region of interest" description="Disordered" evidence="1">
    <location>
        <begin position="36"/>
        <end position="55"/>
    </location>
</feature>
<feature type="non-terminal residue" evidence="2">
    <location>
        <position position="55"/>
    </location>
</feature>
<dbReference type="EMBL" id="AWWV01000036">
    <property type="protein sequence ID" value="OMP12387.1"/>
    <property type="molecule type" value="Genomic_DNA"/>
</dbReference>
<dbReference type="AlphaFoldDB" id="A0A1R3KZB9"/>
<dbReference type="Gramene" id="OMP12387">
    <property type="protein sequence ID" value="OMP12387"/>
    <property type="gene ID" value="CCACVL1_00014"/>
</dbReference>
<accession>A0A1R3KZB9</accession>
<evidence type="ECO:0000313" key="2">
    <source>
        <dbReference type="EMBL" id="OMP12387.1"/>
    </source>
</evidence>
<evidence type="ECO:0000256" key="1">
    <source>
        <dbReference type="SAM" id="MobiDB-lite"/>
    </source>
</evidence>
<sequence>MDKKAFALRHPNPQLPSSRLQETTLFYRTVQSYRRHPLGPIRHRQCDPKPNPNWS</sequence>
<organism evidence="2 3">
    <name type="scientific">Corchorus capsularis</name>
    <name type="common">Jute</name>
    <dbReference type="NCBI Taxonomy" id="210143"/>
    <lineage>
        <taxon>Eukaryota</taxon>
        <taxon>Viridiplantae</taxon>
        <taxon>Streptophyta</taxon>
        <taxon>Embryophyta</taxon>
        <taxon>Tracheophyta</taxon>
        <taxon>Spermatophyta</taxon>
        <taxon>Magnoliopsida</taxon>
        <taxon>eudicotyledons</taxon>
        <taxon>Gunneridae</taxon>
        <taxon>Pentapetalae</taxon>
        <taxon>rosids</taxon>
        <taxon>malvids</taxon>
        <taxon>Malvales</taxon>
        <taxon>Malvaceae</taxon>
        <taxon>Grewioideae</taxon>
        <taxon>Apeibeae</taxon>
        <taxon>Corchorus</taxon>
    </lineage>
</organism>
<reference evidence="2 3" key="1">
    <citation type="submission" date="2013-09" db="EMBL/GenBank/DDBJ databases">
        <title>Corchorus capsularis genome sequencing.</title>
        <authorList>
            <person name="Alam M."/>
            <person name="Haque M.S."/>
            <person name="Islam M.S."/>
            <person name="Emdad E.M."/>
            <person name="Islam M.M."/>
            <person name="Ahmed B."/>
            <person name="Halim A."/>
            <person name="Hossen Q.M.M."/>
            <person name="Hossain M.Z."/>
            <person name="Ahmed R."/>
            <person name="Khan M.M."/>
            <person name="Islam R."/>
            <person name="Rashid M.M."/>
            <person name="Khan S.A."/>
            <person name="Rahman M.S."/>
            <person name="Alam M."/>
        </authorList>
    </citation>
    <scope>NUCLEOTIDE SEQUENCE [LARGE SCALE GENOMIC DNA]</scope>
    <source>
        <strain evidence="3">cv. CVL-1</strain>
        <tissue evidence="2">Whole seedling</tissue>
    </source>
</reference>
<protein>
    <submittedName>
        <fullName evidence="2">Uncharacterized protein</fullName>
    </submittedName>
</protein>